<name>K4KTL5_SIMAS</name>
<dbReference type="EMBL" id="CP003746">
    <property type="protein sequence ID" value="AFU97307.1"/>
    <property type="molecule type" value="Genomic_DNA"/>
</dbReference>
<proteinExistence type="predicted"/>
<keyword evidence="1" id="KW-0472">Membrane</keyword>
<organism evidence="2 3">
    <name type="scientific">Simiduia agarivorans (strain DSM 21679 / JCM 13881 / BCRC 17597 / SA1)</name>
    <dbReference type="NCBI Taxonomy" id="1117647"/>
    <lineage>
        <taxon>Bacteria</taxon>
        <taxon>Pseudomonadati</taxon>
        <taxon>Pseudomonadota</taxon>
        <taxon>Gammaproteobacteria</taxon>
        <taxon>Cellvibrionales</taxon>
        <taxon>Cellvibrionaceae</taxon>
        <taxon>Simiduia</taxon>
    </lineage>
</organism>
<dbReference type="KEGG" id="saga:M5M_00350"/>
<evidence type="ECO:0000313" key="3">
    <source>
        <dbReference type="Proteomes" id="UP000000466"/>
    </source>
</evidence>
<keyword evidence="1" id="KW-0812">Transmembrane</keyword>
<dbReference type="AlphaFoldDB" id="K4KTL5"/>
<evidence type="ECO:0000256" key="1">
    <source>
        <dbReference type="SAM" id="Phobius"/>
    </source>
</evidence>
<sequence>MIIGRLFKKKGSLGLSLAACLAFILAAILAWDLPLSEAMRFALASLLALIVIMFAAALTVVTIHLLAGLWRKIRKRLFE</sequence>
<dbReference type="STRING" id="1117647.M5M_00350"/>
<dbReference type="Proteomes" id="UP000000466">
    <property type="component" value="Chromosome"/>
</dbReference>
<keyword evidence="3" id="KW-1185">Reference proteome</keyword>
<keyword evidence="1" id="KW-1133">Transmembrane helix</keyword>
<evidence type="ECO:0000313" key="2">
    <source>
        <dbReference type="EMBL" id="AFU97307.1"/>
    </source>
</evidence>
<accession>K4KTL5</accession>
<dbReference type="HOGENOM" id="CLU_2604152_0_0_6"/>
<reference evidence="2 3" key="1">
    <citation type="journal article" date="2013" name="Genome Announc.">
        <title>Complete genome sequence of Simiduia agarivorans SA1(T), a marine bacterium able to degrade a variety of polysaccharides.</title>
        <authorList>
            <person name="Lin S.Y."/>
            <person name="Shieh W.Y."/>
            <person name="Chen J.S."/>
            <person name="Tang S.L."/>
        </authorList>
    </citation>
    <scope>NUCLEOTIDE SEQUENCE [LARGE SCALE GENOMIC DNA]</scope>
    <source>
        <strain evidence="3">DSM 21679 / JCM 13881 / BCRC 17597 / SA1</strain>
    </source>
</reference>
<protein>
    <submittedName>
        <fullName evidence="2">Uncharacterized protein</fullName>
    </submittedName>
</protein>
<dbReference type="RefSeq" id="WP_015045480.1">
    <property type="nucleotide sequence ID" value="NC_018868.3"/>
</dbReference>
<gene>
    <name evidence="2" type="ordered locus">M5M_00350</name>
</gene>
<feature type="transmembrane region" description="Helical" evidence="1">
    <location>
        <begin position="46"/>
        <end position="70"/>
    </location>
</feature>